<keyword evidence="1" id="KW-0812">Transmembrane</keyword>
<feature type="transmembrane region" description="Helical" evidence="1">
    <location>
        <begin position="106"/>
        <end position="123"/>
    </location>
</feature>
<feature type="transmembrane region" description="Helical" evidence="1">
    <location>
        <begin position="130"/>
        <end position="147"/>
    </location>
</feature>
<reference evidence="2" key="2">
    <citation type="journal article" date="2021" name="PeerJ">
        <title>Extensive microbial diversity within the chicken gut microbiome revealed by metagenomics and culture.</title>
        <authorList>
            <person name="Gilroy R."/>
            <person name="Ravi A."/>
            <person name="Getino M."/>
            <person name="Pursley I."/>
            <person name="Horton D.L."/>
            <person name="Alikhan N.F."/>
            <person name="Baker D."/>
            <person name="Gharbi K."/>
            <person name="Hall N."/>
            <person name="Watson M."/>
            <person name="Adriaenssens E.M."/>
            <person name="Foster-Nyarko E."/>
            <person name="Jarju S."/>
            <person name="Secka A."/>
            <person name="Antonio M."/>
            <person name="Oren A."/>
            <person name="Chaudhuri R.R."/>
            <person name="La Ragione R."/>
            <person name="Hildebrand F."/>
            <person name="Pallen M.J."/>
        </authorList>
    </citation>
    <scope>NUCLEOTIDE SEQUENCE</scope>
    <source>
        <strain evidence="2">13766</strain>
    </source>
</reference>
<reference evidence="2" key="1">
    <citation type="submission" date="2020-10" db="EMBL/GenBank/DDBJ databases">
        <authorList>
            <person name="Gilroy R."/>
        </authorList>
    </citation>
    <scope>NUCLEOTIDE SEQUENCE</scope>
    <source>
        <strain evidence="2">13766</strain>
    </source>
</reference>
<feature type="transmembrane region" description="Helical" evidence="1">
    <location>
        <begin position="76"/>
        <end position="94"/>
    </location>
</feature>
<dbReference type="Proteomes" id="UP000824140">
    <property type="component" value="Unassembled WGS sequence"/>
</dbReference>
<feature type="transmembrane region" description="Helical" evidence="1">
    <location>
        <begin position="193"/>
        <end position="215"/>
    </location>
</feature>
<sequence length="352" mass="36029">MNDILTDALAVIGVVLNGLPQGLLALAYGFASVPTALAFFVGVIGNTITQSVAPISFQAETITYAGTAGKNRAERCAMIFLGGVIMTIIGAFGLLTKIVDFIGEDVSYGMMAGVGIILTKAAIDMIRKDAISGGVSLAAALITYFFTRDSSNALVYTIVISVVASCIASAIFKKEKANITVENDGFVRQKFTINSSVIIGALGMVCLNIGSNISFGGITAGMATSGNYNVDHLTVISSVADMVSSFFGGAPVESIISATASAPHPVWAGVIMMAIIGLILVFKLLPKIGKFVPSSSIAGFLFVLGLFSTVVPDAPLALAENPAAGGAAMVVTAVTNPFLGMLAGVVVKLLGL</sequence>
<gene>
    <name evidence="2" type="ORF">IAA84_05205</name>
</gene>
<feature type="transmembrane region" description="Helical" evidence="1">
    <location>
        <begin position="266"/>
        <end position="285"/>
    </location>
</feature>
<accession>A0A9D1K710</accession>
<organism evidence="2 3">
    <name type="scientific">Candidatus Alectryocaccomicrobium excrementavium</name>
    <dbReference type="NCBI Taxonomy" id="2840668"/>
    <lineage>
        <taxon>Bacteria</taxon>
        <taxon>Bacillati</taxon>
        <taxon>Bacillota</taxon>
        <taxon>Clostridia</taxon>
        <taxon>Candidatus Alectryocaccomicrobium</taxon>
    </lineage>
</organism>
<protein>
    <submittedName>
        <fullName evidence="2">NCS2 family permease</fullName>
    </submittedName>
</protein>
<proteinExistence type="predicted"/>
<keyword evidence="1" id="KW-1133">Transmembrane helix</keyword>
<feature type="transmembrane region" description="Helical" evidence="1">
    <location>
        <begin position="324"/>
        <end position="350"/>
    </location>
</feature>
<feature type="transmembrane region" description="Helical" evidence="1">
    <location>
        <begin position="297"/>
        <end position="318"/>
    </location>
</feature>
<dbReference type="AlphaFoldDB" id="A0A9D1K710"/>
<evidence type="ECO:0000313" key="3">
    <source>
        <dbReference type="Proteomes" id="UP000824140"/>
    </source>
</evidence>
<name>A0A9D1K710_9FIRM</name>
<comment type="caution">
    <text evidence="2">The sequence shown here is derived from an EMBL/GenBank/DDBJ whole genome shotgun (WGS) entry which is preliminary data.</text>
</comment>
<feature type="transmembrane region" description="Helical" evidence="1">
    <location>
        <begin position="153"/>
        <end position="172"/>
    </location>
</feature>
<evidence type="ECO:0000313" key="2">
    <source>
        <dbReference type="EMBL" id="HIS92398.1"/>
    </source>
</evidence>
<evidence type="ECO:0000256" key="1">
    <source>
        <dbReference type="SAM" id="Phobius"/>
    </source>
</evidence>
<dbReference type="EMBL" id="DVJN01000102">
    <property type="protein sequence ID" value="HIS92398.1"/>
    <property type="molecule type" value="Genomic_DNA"/>
</dbReference>
<keyword evidence="1" id="KW-0472">Membrane</keyword>